<sequence>MTLALYMDHNVPRAITAGLRRRGIDVLSAYEDGAHEMEDAALLDRAQELGRVWFSRDDDLVREATRRQREGLSFGGVIYAHQREVSIGRCTLDLHLIAEASEPEELRDRVIFLPF</sequence>
<comment type="caution">
    <text evidence="2">The sequence shown here is derived from an EMBL/GenBank/DDBJ whole genome shotgun (WGS) entry which is preliminary data.</text>
</comment>
<accession>W4L5G1</accession>
<dbReference type="EMBL" id="AZHX01002671">
    <property type="protein sequence ID" value="ETW93313.1"/>
    <property type="molecule type" value="Genomic_DNA"/>
</dbReference>
<dbReference type="AlphaFoldDB" id="W4L5G1"/>
<dbReference type="HOGENOM" id="CLU_159245_1_0_7"/>
<dbReference type="Pfam" id="PF18480">
    <property type="entry name" value="DUF5615"/>
    <property type="match status" value="1"/>
</dbReference>
<dbReference type="InterPro" id="IPR041049">
    <property type="entry name" value="DUF5615"/>
</dbReference>
<evidence type="ECO:0000313" key="2">
    <source>
        <dbReference type="EMBL" id="ETW93313.1"/>
    </source>
</evidence>
<gene>
    <name evidence="2" type="ORF">ETSY2_51635</name>
</gene>
<proteinExistence type="predicted"/>
<name>W4L5G1_9BACT</name>
<evidence type="ECO:0000313" key="3">
    <source>
        <dbReference type="Proteomes" id="UP000019140"/>
    </source>
</evidence>
<organism evidence="2 3">
    <name type="scientific">Candidatus Entotheonella gemina</name>
    <dbReference type="NCBI Taxonomy" id="1429439"/>
    <lineage>
        <taxon>Bacteria</taxon>
        <taxon>Pseudomonadati</taxon>
        <taxon>Nitrospinota/Tectimicrobiota group</taxon>
        <taxon>Candidatus Tectimicrobiota</taxon>
        <taxon>Candidatus Entotheonellia</taxon>
        <taxon>Candidatus Entotheonellales</taxon>
        <taxon>Candidatus Entotheonellaceae</taxon>
        <taxon>Candidatus Entotheonella</taxon>
    </lineage>
</organism>
<dbReference type="Proteomes" id="UP000019140">
    <property type="component" value="Unassembled WGS sequence"/>
</dbReference>
<protein>
    <recommendedName>
        <fullName evidence="1">DUF5615 domain-containing protein</fullName>
    </recommendedName>
</protein>
<evidence type="ECO:0000259" key="1">
    <source>
        <dbReference type="Pfam" id="PF18480"/>
    </source>
</evidence>
<reference evidence="2 3" key="1">
    <citation type="journal article" date="2014" name="Nature">
        <title>An environmental bacterial taxon with a large and distinct metabolic repertoire.</title>
        <authorList>
            <person name="Wilson M.C."/>
            <person name="Mori T."/>
            <person name="Ruckert C."/>
            <person name="Uria A.R."/>
            <person name="Helf M.J."/>
            <person name="Takada K."/>
            <person name="Gernert C."/>
            <person name="Steffens U.A."/>
            <person name="Heycke N."/>
            <person name="Schmitt S."/>
            <person name="Rinke C."/>
            <person name="Helfrich E.J."/>
            <person name="Brachmann A.O."/>
            <person name="Gurgui C."/>
            <person name="Wakimoto T."/>
            <person name="Kracht M."/>
            <person name="Crusemann M."/>
            <person name="Hentschel U."/>
            <person name="Abe I."/>
            <person name="Matsunaga S."/>
            <person name="Kalinowski J."/>
            <person name="Takeyama H."/>
            <person name="Piel J."/>
        </authorList>
    </citation>
    <scope>NUCLEOTIDE SEQUENCE [LARGE SCALE GENOMIC DNA]</scope>
    <source>
        <strain evidence="3">TSY2</strain>
    </source>
</reference>
<feature type="domain" description="DUF5615" evidence="1">
    <location>
        <begin position="5"/>
        <end position="67"/>
    </location>
</feature>
<keyword evidence="3" id="KW-1185">Reference proteome</keyword>